<evidence type="ECO:0000259" key="5">
    <source>
        <dbReference type="PROSITE" id="PS50831"/>
    </source>
</evidence>
<evidence type="ECO:0000256" key="4">
    <source>
        <dbReference type="SAM" id="MobiDB-lite"/>
    </source>
</evidence>
<feature type="compositionally biased region" description="Low complexity" evidence="4">
    <location>
        <begin position="916"/>
        <end position="935"/>
    </location>
</feature>
<feature type="compositionally biased region" description="Basic and acidic residues" evidence="4">
    <location>
        <begin position="2324"/>
        <end position="2335"/>
    </location>
</feature>
<feature type="compositionally biased region" description="Polar residues" evidence="4">
    <location>
        <begin position="873"/>
        <end position="882"/>
    </location>
</feature>
<feature type="compositionally biased region" description="Low complexity" evidence="4">
    <location>
        <begin position="1172"/>
        <end position="1191"/>
    </location>
</feature>
<feature type="compositionally biased region" description="Polar residues" evidence="4">
    <location>
        <begin position="1"/>
        <end position="14"/>
    </location>
</feature>
<dbReference type="SMART" id="SM00459">
    <property type="entry name" value="Sorb"/>
    <property type="match status" value="1"/>
</dbReference>
<feature type="compositionally biased region" description="Basic and acidic residues" evidence="4">
    <location>
        <begin position="2290"/>
        <end position="2299"/>
    </location>
</feature>
<evidence type="ECO:0000313" key="7">
    <source>
        <dbReference type="Proteomes" id="UP000826195"/>
    </source>
</evidence>
<feature type="compositionally biased region" description="Polar residues" evidence="4">
    <location>
        <begin position="424"/>
        <end position="434"/>
    </location>
</feature>
<feature type="region of interest" description="Disordered" evidence="4">
    <location>
        <begin position="1613"/>
        <end position="1634"/>
    </location>
</feature>
<feature type="compositionally biased region" description="Basic and acidic residues" evidence="4">
    <location>
        <begin position="1337"/>
        <end position="1351"/>
    </location>
</feature>
<accession>A0AAV7IP03</accession>
<protein>
    <recommendedName>
        <fullName evidence="5">SoHo domain-containing protein</fullName>
    </recommendedName>
</protein>
<feature type="compositionally biased region" description="Low complexity" evidence="4">
    <location>
        <begin position="1759"/>
        <end position="1770"/>
    </location>
</feature>
<keyword evidence="7" id="KW-1185">Reference proteome</keyword>
<feature type="domain" description="SoHo" evidence="5">
    <location>
        <begin position="196"/>
        <end position="260"/>
    </location>
</feature>
<feature type="region of interest" description="Disordered" evidence="4">
    <location>
        <begin position="418"/>
        <end position="437"/>
    </location>
</feature>
<feature type="compositionally biased region" description="Low complexity" evidence="4">
    <location>
        <begin position="1912"/>
        <end position="1926"/>
    </location>
</feature>
<keyword evidence="3" id="KW-0175">Coiled coil</keyword>
<feature type="compositionally biased region" description="Polar residues" evidence="4">
    <location>
        <begin position="1995"/>
        <end position="2009"/>
    </location>
</feature>
<feature type="compositionally biased region" description="Polar residues" evidence="4">
    <location>
        <begin position="613"/>
        <end position="625"/>
    </location>
</feature>
<feature type="region of interest" description="Disordered" evidence="4">
    <location>
        <begin position="717"/>
        <end position="757"/>
    </location>
</feature>
<gene>
    <name evidence="6" type="ORF">KQX54_002463</name>
</gene>
<feature type="compositionally biased region" description="Polar residues" evidence="4">
    <location>
        <begin position="106"/>
        <end position="140"/>
    </location>
</feature>
<feature type="region of interest" description="Disordered" evidence="4">
    <location>
        <begin position="1114"/>
        <end position="1146"/>
    </location>
</feature>
<feature type="region of interest" description="Disordered" evidence="4">
    <location>
        <begin position="1"/>
        <end position="143"/>
    </location>
</feature>
<feature type="region of interest" description="Disordered" evidence="4">
    <location>
        <begin position="383"/>
        <end position="408"/>
    </location>
</feature>
<feature type="compositionally biased region" description="Low complexity" evidence="4">
    <location>
        <begin position="541"/>
        <end position="555"/>
    </location>
</feature>
<name>A0AAV7IP03_COTGL</name>
<feature type="region of interest" description="Disordered" evidence="4">
    <location>
        <begin position="1895"/>
        <end position="1928"/>
    </location>
</feature>
<dbReference type="PROSITE" id="PS50831">
    <property type="entry name" value="SOHO"/>
    <property type="match status" value="1"/>
</dbReference>
<feature type="region of interest" description="Disordered" evidence="4">
    <location>
        <begin position="1328"/>
        <end position="1357"/>
    </location>
</feature>
<feature type="compositionally biased region" description="Polar residues" evidence="4">
    <location>
        <begin position="810"/>
        <end position="833"/>
    </location>
</feature>
<feature type="compositionally biased region" description="Basic and acidic residues" evidence="4">
    <location>
        <begin position="1135"/>
        <end position="1146"/>
    </location>
</feature>
<dbReference type="InterPro" id="IPR003127">
    <property type="entry name" value="SoHo_dom"/>
</dbReference>
<comment type="subcellular location">
    <subcellularLocation>
        <location evidence="1">Cell junction</location>
    </subcellularLocation>
</comment>
<feature type="region of interest" description="Disordered" evidence="4">
    <location>
        <begin position="1170"/>
        <end position="1191"/>
    </location>
</feature>
<feature type="compositionally biased region" description="Basic and acidic residues" evidence="4">
    <location>
        <begin position="86"/>
        <end position="105"/>
    </location>
</feature>
<feature type="compositionally biased region" description="Basic and acidic residues" evidence="4">
    <location>
        <begin position="507"/>
        <end position="523"/>
    </location>
</feature>
<feature type="compositionally biased region" description="Pro residues" evidence="4">
    <location>
        <begin position="2379"/>
        <end position="2390"/>
    </location>
</feature>
<feature type="region of interest" description="Disordered" evidence="4">
    <location>
        <begin position="507"/>
        <end position="629"/>
    </location>
</feature>
<feature type="region of interest" description="Disordered" evidence="4">
    <location>
        <begin position="1756"/>
        <end position="1796"/>
    </location>
</feature>
<feature type="coiled-coil region" evidence="3">
    <location>
        <begin position="1513"/>
        <end position="1574"/>
    </location>
</feature>
<feature type="compositionally biased region" description="Low complexity" evidence="4">
    <location>
        <begin position="385"/>
        <end position="401"/>
    </location>
</feature>
<feature type="compositionally biased region" description="Basic and acidic residues" evidence="4">
    <location>
        <begin position="15"/>
        <end position="34"/>
    </location>
</feature>
<dbReference type="Proteomes" id="UP000826195">
    <property type="component" value="Unassembled WGS sequence"/>
</dbReference>
<reference evidence="6 7" key="1">
    <citation type="journal article" date="2021" name="J. Hered.">
        <title>A chromosome-level genome assembly of the parasitoid wasp, Cotesia glomerata (Hymenoptera: Braconidae).</title>
        <authorList>
            <person name="Pinto B.J."/>
            <person name="Weis J.J."/>
            <person name="Gamble T."/>
            <person name="Ode P.J."/>
            <person name="Paul R."/>
            <person name="Zaspel J.M."/>
        </authorList>
    </citation>
    <scope>NUCLEOTIDE SEQUENCE [LARGE SCALE GENOMIC DNA]</scope>
    <source>
        <strain evidence="6">CgM1</strain>
    </source>
</reference>
<feature type="region of interest" description="Disordered" evidence="4">
    <location>
        <begin position="808"/>
        <end position="935"/>
    </location>
</feature>
<evidence type="ECO:0000256" key="2">
    <source>
        <dbReference type="ARBA" id="ARBA00022949"/>
    </source>
</evidence>
<feature type="compositionally biased region" description="Polar residues" evidence="4">
    <location>
        <begin position="2344"/>
        <end position="2355"/>
    </location>
</feature>
<sequence>MSTGVWSPGSSSDPYNRDRDPGSPDRGKNSERDAGIPPVWTPSSAGTSPVAERKEFRPVSFESPILGRRKKPQTEQVPQPQPPWKSESHPQSEDHPPAQEKKKDPSSNGTNNLPDGSYNISPRIVNSHSVPSQGLNTLATTPRLPRAQNPTITLLQKAREGQLPKGAAYLNESICLKNNDTEDLLNSVKKEDNEMKKTPRKIEGIGPITKNGMPVALRSEVKEDNQAKWYKQMYDSLHRAGKDDDYVTIRYKPRRGLRYGHGSSSGYLSEPEPRGYADKSATLDIRRRQRNKENDSSISTMPRKSALVKTTAEVYRNQPGRIENYQPGQSTPAVGVGEKETKEWWDEVMDIFDRAEEKKSQIRHPMALRTFIPTHQLLVRSNHNSRPSTTVASSKSSTTQSLHPKSSLRTTKAILEHTGHDSDTNSPSIDSDCQPSVAYRAEPPSVSLLLGQSRSKSMISGERMPYSLLKSPKGCSARKRHSKHVGGGNNETEDAMLIGFIDETVKPEEDQRHSSSSIEEKLKSLASSSPTRRSPLLINRSSSSSSCSNKQSLFSVPATSPRNHRNHANVINNNSIGINQRQHHDPSISSSTSSSSSSTIHITMLPPPPPPTNNSVAETALTSPSRPFDQHNPHTAKPYMSHALKESGYESDSTLIFRRRDDVSPLSPLEQRVAYKTVQKGGDVPLHGLRKLAPERPKDDTEIQYFPISSTLTRIRVRRKHTQSTSSMSSGGRHRRANSSRPSPPSPPRRQSSKDNATLKLYISGTGSSSRRHQQCFAAESVSNIRFLKERLSNKLLKQEQGRDIARKSLTASISSRPKVSTPSASPIKTTALTCAKKKPDCLTKRPVSPPTPSPSSAVNSPGSRQVEEKSLSKVQSKSLTGAQDGHRSKSYSTSLPVKKETKIRRVRKETEESSKLGSTSVGGSSSVYLSSSSSSHAEVVHSGCRVLVNGRRHVNVDVENTLTGAVVGGKAVSLRRVRSQETGLSSTKVISKSETRELEKTRSSCNVVIRSRSPVSGSGSGSGSGASLTARRGNLLETCKQKSSTTKLKGGAVTTTAIPSPQQQFTSTSVVVGNKRIRDKVQPPVKTLLKKSQVIEDQEIKFYKKKIPMKKDKLVREGTAGSAAGNPGRKKNNGKSDSHFQPEKRKIKKSCEKLLAVNCLKKVDKRVPENTTKGTKGTTTKPTTTTTTTFTTTNTTTQAQLVTMDRIKKHQEVTRTDNFFQNLFLRNISQSPFSSQCSTPRRSSVIERARIFQEVAGFKSEPSLRSLNVYLATKQPVSNSRFKNWERESFSSRSSSPNPFAVSWPGRSIFQKITKFDSLQGISKEFGSSSSLRGSRSPELDRNSIKERSLSEPPIKVSSVDEKITRRIVRLPPRSPSPSPTRSAVPRRIRSFRQDEAFPQLKARARSAGEVHDEQRKKEIGKGKFGSNLSLAKSTSSLESYPTNNKEEYQRYVYEMVHSKKKSSRYKDLHDFYASLERMGELEKSTSAGDLRRRFKHEDIIDYDEWKEIRSAERAEEELKSIYGKLRAVQREKDFLFTTKDLEKYRWHGDCSLRCKERSVENIRESFRRLTREDTQLEATRRLEISAKKDVYKPLWRGNSVVNVASSMTQRANTLKESKEGKQTISEECDKSEPSYLQRNLGGSKKFWSSLSVEQVNALKSQLNEIYGSEDKPKMYTKSFDVDEKISFAENIKQSYPSESSDGNKPGRRKTITRAAAGEIKASVGEFEVVVPSHEFGDRLEEVKGLSVRCHSMLVPTSSSSSGKLSSSLKRSDSISNGRTLHPHTHTSLTETEKKRLSLTLGKEILDKVSKKKKPKSPLAPRETLGAISAASVKNTSQSAAAINTSPRTCYSLETSVDDNVSKSRDRDKSDFLLVLTPNGDSLAARRKVESVLDEWSKKSPANSSRIKNASSSEIDSTTESSENSVKTVVQCEATKATDAVPRKVEFFEKIQREKRSEEENKSLGKRSKLSSSQSFADLKELFGEMESARYGTLGQSGHSSPGTGSEHSSARGRGRSTSASPDVPTGRFPSHLQREPARPRSVSPCRVSTSTCSLESLQHRCYSPDPEHYWRAYLNLVKHGAVKKLRAKFESLEELSGERAKFILSPKRFQSDPEITRNLLKKSESKRSSLLKTQEVTDVAWLRRKYEPGPRGKSKRRLSRSPPIPRIPLRLEDLAMPHINVISKTAELKDSAMSRSSSTTSLAIKAETEELEAQRPVNRIRDKFERMDGDSCARSTEGKPSILGEMFTSTPDVHELRDIAPYLAGRWVAHKYPSRRDNGRSLSLPPELESRSLETRSHVKTSSASSGNVGVNSSANVCARTLPRERSKVDRVKGPRAVSVSPVRSRTPTSILKQRQADPFANQPFDPSKHRPKFRYQPPPPTPPPPDPANLRARADFEKRAKSWWPAIPTYTAKPTVTFEGPQAHL</sequence>
<evidence type="ECO:0000313" key="6">
    <source>
        <dbReference type="EMBL" id="KAH0566614.1"/>
    </source>
</evidence>
<feature type="compositionally biased region" description="Low complexity" evidence="4">
    <location>
        <begin position="587"/>
        <end position="603"/>
    </location>
</feature>
<comment type="caution">
    <text evidence="6">The sequence shown here is derived from an EMBL/GenBank/DDBJ whole genome shotgun (WGS) entry which is preliminary data.</text>
</comment>
<keyword evidence="2" id="KW-0965">Cell junction</keyword>
<evidence type="ECO:0000256" key="1">
    <source>
        <dbReference type="ARBA" id="ARBA00004282"/>
    </source>
</evidence>
<feature type="compositionally biased region" description="Polar residues" evidence="4">
    <location>
        <begin position="1901"/>
        <end position="1911"/>
    </location>
</feature>
<feature type="region of interest" description="Disordered" evidence="4">
    <location>
        <begin position="470"/>
        <end position="491"/>
    </location>
</feature>
<feature type="region of interest" description="Disordered" evidence="4">
    <location>
        <begin position="260"/>
        <end position="307"/>
    </location>
</feature>
<dbReference type="GO" id="GO:0070161">
    <property type="term" value="C:anchoring junction"/>
    <property type="evidence" value="ECO:0007669"/>
    <property type="project" value="UniProtKB-SubCell"/>
</dbReference>
<evidence type="ECO:0000256" key="3">
    <source>
        <dbReference type="SAM" id="Coils"/>
    </source>
</evidence>
<feature type="compositionally biased region" description="Low complexity" evidence="4">
    <location>
        <begin position="2304"/>
        <end position="2319"/>
    </location>
</feature>
<feature type="region of interest" description="Disordered" evidence="4">
    <location>
        <begin position="2276"/>
        <end position="2400"/>
    </location>
</feature>
<proteinExistence type="predicted"/>
<organism evidence="6 7">
    <name type="scientific">Cotesia glomerata</name>
    <name type="common">Lepidopteran parasitic wasp</name>
    <name type="synonym">Apanteles glomeratus</name>
    <dbReference type="NCBI Taxonomy" id="32391"/>
    <lineage>
        <taxon>Eukaryota</taxon>
        <taxon>Metazoa</taxon>
        <taxon>Ecdysozoa</taxon>
        <taxon>Arthropoda</taxon>
        <taxon>Hexapoda</taxon>
        <taxon>Insecta</taxon>
        <taxon>Pterygota</taxon>
        <taxon>Neoptera</taxon>
        <taxon>Endopterygota</taxon>
        <taxon>Hymenoptera</taxon>
        <taxon>Apocrita</taxon>
        <taxon>Ichneumonoidea</taxon>
        <taxon>Braconidae</taxon>
        <taxon>Microgastrinae</taxon>
        <taxon>Cotesia</taxon>
    </lineage>
</organism>
<dbReference type="EMBL" id="JAHXZJ010000001">
    <property type="protein sequence ID" value="KAH0566614.1"/>
    <property type="molecule type" value="Genomic_DNA"/>
</dbReference>
<feature type="region of interest" description="Disordered" evidence="4">
    <location>
        <begin position="1993"/>
        <end position="2051"/>
    </location>
</feature>